<keyword evidence="4" id="KW-0411">Iron-sulfur</keyword>
<protein>
    <submittedName>
        <fullName evidence="6">Rieske 2Fe-2S domain-containing protein</fullName>
    </submittedName>
</protein>
<dbReference type="EMBL" id="JAAVLX010000005">
    <property type="protein sequence ID" value="NOJ41534.1"/>
    <property type="molecule type" value="Genomic_DNA"/>
</dbReference>
<evidence type="ECO:0000313" key="6">
    <source>
        <dbReference type="EMBL" id="NOJ41534.1"/>
    </source>
</evidence>
<proteinExistence type="predicted"/>
<dbReference type="InterPro" id="IPR036922">
    <property type="entry name" value="Rieske_2Fe-2S_sf"/>
</dbReference>
<evidence type="ECO:0000259" key="5">
    <source>
        <dbReference type="PROSITE" id="PS51296"/>
    </source>
</evidence>
<organism evidence="6 7">
    <name type="scientific">Bradyrhizobium australiense</name>
    <dbReference type="NCBI Taxonomy" id="2721161"/>
    <lineage>
        <taxon>Bacteria</taxon>
        <taxon>Pseudomonadati</taxon>
        <taxon>Pseudomonadota</taxon>
        <taxon>Alphaproteobacteria</taxon>
        <taxon>Hyphomicrobiales</taxon>
        <taxon>Nitrobacteraceae</taxon>
        <taxon>Bradyrhizobium</taxon>
    </lineage>
</organism>
<evidence type="ECO:0000256" key="1">
    <source>
        <dbReference type="ARBA" id="ARBA00022714"/>
    </source>
</evidence>
<dbReference type="Proteomes" id="UP000544122">
    <property type="component" value="Unassembled WGS sequence"/>
</dbReference>
<keyword evidence="3" id="KW-0408">Iron</keyword>
<comment type="caution">
    <text evidence="6">The sequence shown here is derived from an EMBL/GenBank/DDBJ whole genome shotgun (WGS) entry which is preliminary data.</text>
</comment>
<evidence type="ECO:0000256" key="3">
    <source>
        <dbReference type="ARBA" id="ARBA00023004"/>
    </source>
</evidence>
<dbReference type="PANTHER" id="PTHR40261:SF1">
    <property type="entry name" value="RIESKE DOMAIN-CONTAINING PROTEIN"/>
    <property type="match status" value="1"/>
</dbReference>
<keyword evidence="1" id="KW-0001">2Fe-2S</keyword>
<dbReference type="GO" id="GO:0051537">
    <property type="term" value="F:2 iron, 2 sulfur cluster binding"/>
    <property type="evidence" value="ECO:0007669"/>
    <property type="project" value="UniProtKB-KW"/>
</dbReference>
<dbReference type="Gene3D" id="2.102.10.10">
    <property type="entry name" value="Rieske [2Fe-2S] iron-sulphur domain"/>
    <property type="match status" value="1"/>
</dbReference>
<keyword evidence="2" id="KW-0479">Metal-binding</keyword>
<dbReference type="CDD" id="cd03467">
    <property type="entry name" value="Rieske"/>
    <property type="match status" value="1"/>
</dbReference>
<dbReference type="GO" id="GO:0046872">
    <property type="term" value="F:metal ion binding"/>
    <property type="evidence" value="ECO:0007669"/>
    <property type="project" value="UniProtKB-KW"/>
</dbReference>
<name>A0A7Y4LWV0_9BRAD</name>
<sequence length="149" mass="16197">MGSQEIEVFTVCHADAIERGGAKGFSLSRIDESGESRPFPIVVVRTFGNDYHGYINRCPHDGVWLNIGSGEFFSSDRAFIRCGRHGAIFEIDSGLCIDGPCNAKALEPVALAVVDGDICLCGVKLVEDNGFPDPFEDSDETMDIMIHPD</sequence>
<gene>
    <name evidence="6" type="ORF">HCN58_18365</name>
</gene>
<keyword evidence="7" id="KW-1185">Reference proteome</keyword>
<evidence type="ECO:0000256" key="2">
    <source>
        <dbReference type="ARBA" id="ARBA00022723"/>
    </source>
</evidence>
<dbReference type="SUPFAM" id="SSF50022">
    <property type="entry name" value="ISP domain"/>
    <property type="match status" value="1"/>
</dbReference>
<dbReference type="PANTHER" id="PTHR40261">
    <property type="match status" value="1"/>
</dbReference>
<dbReference type="AlphaFoldDB" id="A0A7Y4LWV0"/>
<feature type="domain" description="Rieske" evidence="5">
    <location>
        <begin position="40"/>
        <end position="120"/>
    </location>
</feature>
<reference evidence="6 7" key="1">
    <citation type="submission" date="2020-03" db="EMBL/GenBank/DDBJ databases">
        <title>Bradyrhizobium diversity isolated from nodules of Indigofera sp.</title>
        <authorList>
            <person name="Klepa M."/>
            <person name="Helene L."/>
            <person name="Hungria M."/>
        </authorList>
    </citation>
    <scope>NUCLEOTIDE SEQUENCE [LARGE SCALE GENOMIC DNA]</scope>
    <source>
        <strain evidence="6 7">WSM 1791</strain>
    </source>
</reference>
<evidence type="ECO:0000256" key="4">
    <source>
        <dbReference type="ARBA" id="ARBA00023014"/>
    </source>
</evidence>
<dbReference type="InterPro" id="IPR017941">
    <property type="entry name" value="Rieske_2Fe-2S"/>
</dbReference>
<dbReference type="RefSeq" id="WP_171580777.1">
    <property type="nucleotide sequence ID" value="NZ_JAAVLX010000005.1"/>
</dbReference>
<dbReference type="Pfam" id="PF00355">
    <property type="entry name" value="Rieske"/>
    <property type="match status" value="1"/>
</dbReference>
<evidence type="ECO:0000313" key="7">
    <source>
        <dbReference type="Proteomes" id="UP000544122"/>
    </source>
</evidence>
<dbReference type="PROSITE" id="PS51296">
    <property type="entry name" value="RIESKE"/>
    <property type="match status" value="1"/>
</dbReference>
<accession>A0A7Y4LWV0</accession>